<dbReference type="AlphaFoldDB" id="A0A090KW07"/>
<evidence type="ECO:0000313" key="4">
    <source>
        <dbReference type="WormBase" id="SRAE_0000072300"/>
    </source>
</evidence>
<dbReference type="WormBase" id="SRAE_0000072300">
    <property type="protein sequence ID" value="SRP09763"/>
    <property type="gene ID" value="WBGene00256480"/>
</dbReference>
<protein>
    <submittedName>
        <fullName evidence="1 3">Uncharacterized protein</fullName>
    </submittedName>
</protein>
<proteinExistence type="predicted"/>
<sequence>MTITSLERMSYKKLRNALRRTYGHHFLQSRVLLSLIEAGMKKLPFCEAIENIAQLARKLDSKFLTKENFKIILVLMSSEIPHKLRDRYLSEICAENSKIKSLTDLDQ</sequence>
<dbReference type="Proteomes" id="UP000035682">
    <property type="component" value="Unplaced"/>
</dbReference>
<dbReference type="GeneID" id="36373977"/>
<evidence type="ECO:0000313" key="3">
    <source>
        <dbReference type="WBParaSite" id="SRAE_0000072300.1"/>
    </source>
</evidence>
<dbReference type="EMBL" id="LN609420">
    <property type="protein sequence ID" value="CEF61606.1"/>
    <property type="molecule type" value="Genomic_DNA"/>
</dbReference>
<organism evidence="1">
    <name type="scientific">Strongyloides ratti</name>
    <name type="common">Parasitic roundworm</name>
    <dbReference type="NCBI Taxonomy" id="34506"/>
    <lineage>
        <taxon>Eukaryota</taxon>
        <taxon>Metazoa</taxon>
        <taxon>Ecdysozoa</taxon>
        <taxon>Nematoda</taxon>
        <taxon>Chromadorea</taxon>
        <taxon>Rhabditida</taxon>
        <taxon>Tylenchina</taxon>
        <taxon>Panagrolaimomorpha</taxon>
        <taxon>Strongyloidoidea</taxon>
        <taxon>Strongyloididae</taxon>
        <taxon>Strongyloides</taxon>
    </lineage>
</organism>
<evidence type="ECO:0000313" key="1">
    <source>
        <dbReference type="EMBL" id="CEF61606.1"/>
    </source>
</evidence>
<reference evidence="3" key="3">
    <citation type="submission" date="2020-12" db="UniProtKB">
        <authorList>
            <consortium name="WormBaseParasite"/>
        </authorList>
    </citation>
    <scope>IDENTIFICATION</scope>
</reference>
<evidence type="ECO:0000313" key="2">
    <source>
        <dbReference type="Proteomes" id="UP000035682"/>
    </source>
</evidence>
<gene>
    <name evidence="1 3 4" type="ORF">SRAE_0000072300</name>
</gene>
<dbReference type="RefSeq" id="XP_024500814.1">
    <property type="nucleotide sequence ID" value="XM_024646658.1"/>
</dbReference>
<keyword evidence="2" id="KW-1185">Reference proteome</keyword>
<dbReference type="WBParaSite" id="SRAE_0000072300.1">
    <property type="protein sequence ID" value="SRAE_0000072300.1"/>
    <property type="gene ID" value="WBGene00256480"/>
</dbReference>
<reference evidence="1" key="2">
    <citation type="submission" date="2014-09" db="EMBL/GenBank/DDBJ databases">
        <authorList>
            <person name="Aslett A.Martin."/>
        </authorList>
    </citation>
    <scope>NUCLEOTIDE SEQUENCE</scope>
    <source>
        <strain evidence="1">ED321 Heterogonic</strain>
    </source>
</reference>
<reference evidence="2" key="1">
    <citation type="submission" date="2014-09" db="EMBL/GenBank/DDBJ databases">
        <authorList>
            <person name="Martin A.A."/>
        </authorList>
    </citation>
    <scope>NUCLEOTIDE SEQUENCE</scope>
    <source>
        <strain evidence="2">ED321</strain>
    </source>
</reference>
<accession>A0A090KW07</accession>
<name>A0A090KW07_STRRB</name>
<dbReference type="CTD" id="36373977"/>